<evidence type="ECO:0000256" key="3">
    <source>
        <dbReference type="ARBA" id="ARBA00022692"/>
    </source>
</evidence>
<keyword evidence="4 8" id="KW-1133">Transmembrane helix</keyword>
<evidence type="ECO:0000259" key="9">
    <source>
        <dbReference type="PROSITE" id="PS50850"/>
    </source>
</evidence>
<feature type="transmembrane region" description="Helical" evidence="8">
    <location>
        <begin position="308"/>
        <end position="327"/>
    </location>
</feature>
<evidence type="ECO:0000256" key="1">
    <source>
        <dbReference type="ARBA" id="ARBA00004141"/>
    </source>
</evidence>
<keyword evidence="11" id="KW-1185">Reference proteome</keyword>
<keyword evidence="2" id="KW-0813">Transport</keyword>
<dbReference type="PROSITE" id="PS50850">
    <property type="entry name" value="MFS"/>
    <property type="match status" value="1"/>
</dbReference>
<protein>
    <recommendedName>
        <fullName evidence="9">Major facilitator superfamily (MFS) profile domain-containing protein</fullName>
    </recommendedName>
</protein>
<gene>
    <name evidence="10" type="ORF">BP6252_05523</name>
</gene>
<evidence type="ECO:0000256" key="7">
    <source>
        <dbReference type="SAM" id="MobiDB-lite"/>
    </source>
</evidence>
<evidence type="ECO:0000256" key="4">
    <source>
        <dbReference type="ARBA" id="ARBA00022989"/>
    </source>
</evidence>
<feature type="region of interest" description="Disordered" evidence="7">
    <location>
        <begin position="94"/>
        <end position="129"/>
    </location>
</feature>
<feature type="transmembrane region" description="Helical" evidence="8">
    <location>
        <begin position="219"/>
        <end position="236"/>
    </location>
</feature>
<dbReference type="AlphaFoldDB" id="A0A3D8RU33"/>
<accession>A0A3D8RU33</accession>
<dbReference type="GO" id="GO:0005886">
    <property type="term" value="C:plasma membrane"/>
    <property type="evidence" value="ECO:0007669"/>
    <property type="project" value="TreeGrafter"/>
</dbReference>
<evidence type="ECO:0000256" key="8">
    <source>
        <dbReference type="SAM" id="Phobius"/>
    </source>
</evidence>
<feature type="domain" description="Major facilitator superfamily (MFS) profile" evidence="9">
    <location>
        <begin position="153"/>
        <end position="598"/>
    </location>
</feature>
<organism evidence="10 11">
    <name type="scientific">Coleophoma cylindrospora</name>
    <dbReference type="NCBI Taxonomy" id="1849047"/>
    <lineage>
        <taxon>Eukaryota</taxon>
        <taxon>Fungi</taxon>
        <taxon>Dikarya</taxon>
        <taxon>Ascomycota</taxon>
        <taxon>Pezizomycotina</taxon>
        <taxon>Leotiomycetes</taxon>
        <taxon>Helotiales</taxon>
        <taxon>Dermateaceae</taxon>
        <taxon>Coleophoma</taxon>
    </lineage>
</organism>
<keyword evidence="5 8" id="KW-0472">Membrane</keyword>
<feature type="transmembrane region" description="Helical" evidence="8">
    <location>
        <begin position="576"/>
        <end position="599"/>
    </location>
</feature>
<feature type="transmembrane region" description="Helical" evidence="8">
    <location>
        <begin position="418"/>
        <end position="442"/>
    </location>
</feature>
<feature type="transmembrane region" description="Helical" evidence="8">
    <location>
        <begin position="389"/>
        <end position="406"/>
    </location>
</feature>
<dbReference type="Pfam" id="PF07690">
    <property type="entry name" value="MFS_1"/>
    <property type="match status" value="1"/>
</dbReference>
<evidence type="ECO:0000313" key="11">
    <source>
        <dbReference type="Proteomes" id="UP000256645"/>
    </source>
</evidence>
<dbReference type="GO" id="GO:0140115">
    <property type="term" value="P:export across plasma membrane"/>
    <property type="evidence" value="ECO:0007669"/>
    <property type="project" value="UniProtKB-ARBA"/>
</dbReference>
<feature type="transmembrane region" description="Helical" evidence="8">
    <location>
        <begin position="184"/>
        <end position="207"/>
    </location>
</feature>
<dbReference type="SUPFAM" id="SSF103473">
    <property type="entry name" value="MFS general substrate transporter"/>
    <property type="match status" value="1"/>
</dbReference>
<feature type="region of interest" description="Disordered" evidence="7">
    <location>
        <begin position="1"/>
        <end position="62"/>
    </location>
</feature>
<comment type="caution">
    <text evidence="10">The sequence shown here is derived from an EMBL/GenBank/DDBJ whole genome shotgun (WGS) entry which is preliminary data.</text>
</comment>
<evidence type="ECO:0000256" key="6">
    <source>
        <dbReference type="ARBA" id="ARBA00023180"/>
    </source>
</evidence>
<feature type="transmembrane region" description="Helical" evidence="8">
    <location>
        <begin position="277"/>
        <end position="302"/>
    </location>
</feature>
<dbReference type="EMBL" id="PDLM01000005">
    <property type="protein sequence ID" value="RDW77470.1"/>
    <property type="molecule type" value="Genomic_DNA"/>
</dbReference>
<evidence type="ECO:0000256" key="2">
    <source>
        <dbReference type="ARBA" id="ARBA00022448"/>
    </source>
</evidence>
<dbReference type="Gene3D" id="1.20.1250.20">
    <property type="entry name" value="MFS general substrate transporter like domains"/>
    <property type="match status" value="1"/>
</dbReference>
<dbReference type="Proteomes" id="UP000256645">
    <property type="component" value="Unassembled WGS sequence"/>
</dbReference>
<sequence length="655" mass="72149">MSNPTPTRPEMAYHPQGSAPEYPQQQAYEKLEERPTRPKISFAPNTRQPSSTSTTNNRDSRLSLDGGWVLARRSRIPSKAWNRQSIQIFADFHDFDSPRGSRSQRAAERDDDDDDPMPSGHTRNSSISSIASLDKDLPEPPYHIFTLAKKKQLVYIVSLAGLFSPLSSNIYFPALNQISADLKVSVSLVSLTITVYMIVQGIAPSFWGPFSDTIGRRPVFVGTFLVYLAANVGLAFSNNFVALMVFRGIQAAGSAATISIGAGVIGDITTARERGGLIGIFGGIRMMGQSVGPVFGGIITQYLGFRAIFWFLFGLGALTLGLIVLLLPETLRSIAGNGTVRLTGFQRPLLYSFQEQPEVLKESESDTPKRKVTWSSLVSPMRFLFEKDVFVSLFFGSIVYTVWSMVTSTTTDLFETRFHLNNLMVGLAFLPNGAGCVAGSYLTGYLMDYDYRTVEAQYRKEHGIPDDVKLDKKSADGFPIEKSRLRNIWWIVLIFIIATAVYGFSLNLNILAIPLILQFFIAYSATAVFSLNSALVIDLYPGASASATAVNNLMRCSVGAAGVAIAQPIINAIGAGFTFFMLALITGVLSPLLVVEWYFGEQWRMERVARLKRQKEIKAARDALEETSVTVLEKVTIDALPDKYPADVKGMENKL</sequence>
<feature type="transmembrane region" description="Helical" evidence="8">
    <location>
        <begin position="516"/>
        <end position="540"/>
    </location>
</feature>
<dbReference type="FunFam" id="1.20.1250.20:FF:000172">
    <property type="entry name" value="MFS multidrug resistance transporter"/>
    <property type="match status" value="1"/>
</dbReference>
<feature type="transmembrane region" description="Helical" evidence="8">
    <location>
        <begin position="153"/>
        <end position="172"/>
    </location>
</feature>
<dbReference type="OrthoDB" id="440553at2759"/>
<name>A0A3D8RU33_9HELO</name>
<keyword evidence="3 8" id="KW-0812">Transmembrane</keyword>
<dbReference type="GO" id="GO:0015137">
    <property type="term" value="F:citrate transmembrane transporter activity"/>
    <property type="evidence" value="ECO:0007669"/>
    <property type="project" value="UniProtKB-ARBA"/>
</dbReference>
<proteinExistence type="predicted"/>
<dbReference type="FunFam" id="1.20.1720.10:FF:000009">
    <property type="entry name" value="MFS multidrug transporter"/>
    <property type="match status" value="1"/>
</dbReference>
<dbReference type="PANTHER" id="PTHR23502">
    <property type="entry name" value="MAJOR FACILITATOR SUPERFAMILY"/>
    <property type="match status" value="1"/>
</dbReference>
<dbReference type="InterPro" id="IPR011701">
    <property type="entry name" value="MFS"/>
</dbReference>
<dbReference type="PANTHER" id="PTHR23502:SF26">
    <property type="entry name" value="MAJOR FACILITATOR SUPERFAMILY (MFS) PROFILE DOMAIN-CONTAINING PROTEIN"/>
    <property type="match status" value="1"/>
</dbReference>
<evidence type="ECO:0000256" key="5">
    <source>
        <dbReference type="ARBA" id="ARBA00023136"/>
    </source>
</evidence>
<dbReference type="STRING" id="1849047.A0A3D8RU33"/>
<reference evidence="10 11" key="1">
    <citation type="journal article" date="2018" name="IMA Fungus">
        <title>IMA Genome-F 9: Draft genome sequence of Annulohypoxylon stygium, Aspergillus mulundensis, Berkeleyomyces basicola (syn. Thielaviopsis basicola), Ceratocystis smalleyi, two Cercospora beticola strains, Coleophoma cylindrospora, Fusarium fracticaudum, Phialophora cf. hyalina, and Morchella septimelata.</title>
        <authorList>
            <person name="Wingfield B.D."/>
            <person name="Bills G.F."/>
            <person name="Dong Y."/>
            <person name="Huang W."/>
            <person name="Nel W.J."/>
            <person name="Swalarsk-Parry B.S."/>
            <person name="Vaghefi N."/>
            <person name="Wilken P.M."/>
            <person name="An Z."/>
            <person name="de Beer Z.W."/>
            <person name="De Vos L."/>
            <person name="Chen L."/>
            <person name="Duong T.A."/>
            <person name="Gao Y."/>
            <person name="Hammerbacher A."/>
            <person name="Kikkert J.R."/>
            <person name="Li Y."/>
            <person name="Li H."/>
            <person name="Li K."/>
            <person name="Li Q."/>
            <person name="Liu X."/>
            <person name="Ma X."/>
            <person name="Naidoo K."/>
            <person name="Pethybridge S.J."/>
            <person name="Sun J."/>
            <person name="Steenkamp E.T."/>
            <person name="van der Nest M.A."/>
            <person name="van Wyk S."/>
            <person name="Wingfield M.J."/>
            <person name="Xiong C."/>
            <person name="Yue Q."/>
            <person name="Zhang X."/>
        </authorList>
    </citation>
    <scope>NUCLEOTIDE SEQUENCE [LARGE SCALE GENOMIC DNA]</scope>
    <source>
        <strain evidence="10 11">BP6252</strain>
    </source>
</reference>
<feature type="transmembrane region" description="Helical" evidence="8">
    <location>
        <begin position="488"/>
        <end position="510"/>
    </location>
</feature>
<keyword evidence="6" id="KW-0325">Glycoprotein</keyword>
<comment type="subcellular location">
    <subcellularLocation>
        <location evidence="1">Membrane</location>
        <topology evidence="1">Multi-pass membrane protein</topology>
    </subcellularLocation>
</comment>
<dbReference type="InterPro" id="IPR036259">
    <property type="entry name" value="MFS_trans_sf"/>
</dbReference>
<dbReference type="InterPro" id="IPR020846">
    <property type="entry name" value="MFS_dom"/>
</dbReference>
<dbReference type="PRINTS" id="PR01036">
    <property type="entry name" value="TCRTETB"/>
</dbReference>
<feature type="transmembrane region" description="Helical" evidence="8">
    <location>
        <begin position="552"/>
        <end position="570"/>
    </location>
</feature>
<evidence type="ECO:0000313" key="10">
    <source>
        <dbReference type="EMBL" id="RDW77470.1"/>
    </source>
</evidence>